<dbReference type="RefSeq" id="WP_219750207.1">
    <property type="nucleotide sequence ID" value="NZ_JAHXZN010000008.1"/>
</dbReference>
<name>A0ABS7BT09_9SPHN</name>
<dbReference type="EMBL" id="JAHXZN010000008">
    <property type="protein sequence ID" value="MBW6532617.1"/>
    <property type="molecule type" value="Genomic_DNA"/>
</dbReference>
<evidence type="ECO:0000313" key="1">
    <source>
        <dbReference type="EMBL" id="MBW6532617.1"/>
    </source>
</evidence>
<dbReference type="Proteomes" id="UP000759103">
    <property type="component" value="Unassembled WGS sequence"/>
</dbReference>
<reference evidence="1 2" key="1">
    <citation type="submission" date="2021-07" db="EMBL/GenBank/DDBJ databases">
        <title>Sphingomonas sp.</title>
        <authorList>
            <person name="Feng G."/>
            <person name="Li J."/>
            <person name="Pan M."/>
        </authorList>
    </citation>
    <scope>NUCLEOTIDE SEQUENCE [LARGE SCALE GENOMIC DNA]</scope>
    <source>
        <strain evidence="1 2">RRHST34</strain>
    </source>
</reference>
<keyword evidence="2" id="KW-1185">Reference proteome</keyword>
<sequence>MRGYDYDLPLKDALNDRELSVDRRVMAGATVGIGLDVAYLSVCQLEEAFAALATDLSNGVEQGRGYEDLADILKDQSPYQMRIWHLLDTTPLELALEDLAWLKSLTYRRARMARVVSEEKLAIRYVTDEALCEGVTAAQLMARVSAAD</sequence>
<accession>A0ABS7BT09</accession>
<protein>
    <submittedName>
        <fullName evidence="1">Uncharacterized protein</fullName>
    </submittedName>
</protein>
<proteinExistence type="predicted"/>
<organism evidence="1 2">
    <name type="scientific">Sphingomonas citri</name>
    <dbReference type="NCBI Taxonomy" id="2862499"/>
    <lineage>
        <taxon>Bacteria</taxon>
        <taxon>Pseudomonadati</taxon>
        <taxon>Pseudomonadota</taxon>
        <taxon>Alphaproteobacteria</taxon>
        <taxon>Sphingomonadales</taxon>
        <taxon>Sphingomonadaceae</taxon>
        <taxon>Sphingomonas</taxon>
    </lineage>
</organism>
<gene>
    <name evidence="1" type="ORF">KZ820_17890</name>
</gene>
<evidence type="ECO:0000313" key="2">
    <source>
        <dbReference type="Proteomes" id="UP000759103"/>
    </source>
</evidence>
<comment type="caution">
    <text evidence="1">The sequence shown here is derived from an EMBL/GenBank/DDBJ whole genome shotgun (WGS) entry which is preliminary data.</text>
</comment>